<proteinExistence type="predicted"/>
<accession>A0A1R3X2Z8</accession>
<dbReference type="AlphaFoldDB" id="A0A1R3X2Z8"/>
<dbReference type="Proteomes" id="UP000186997">
    <property type="component" value="Unassembled WGS sequence"/>
</dbReference>
<gene>
    <name evidence="1" type="ORF">SAMN05421665_2040</name>
</gene>
<keyword evidence="2" id="KW-1185">Reference proteome</keyword>
<name>A0A1R3X2Z8_9RHOB</name>
<sequence>MTVAGNNRKGSPHTWRALFMYYWRENILGGSVSGGQTAPLQAFVQTVRSTIMPLMCAIAAAGFRPLGHVFAQFMIVWQR</sequence>
<evidence type="ECO:0000313" key="1">
    <source>
        <dbReference type="EMBL" id="SIT85355.1"/>
    </source>
</evidence>
<reference evidence="2" key="1">
    <citation type="submission" date="2017-01" db="EMBL/GenBank/DDBJ databases">
        <authorList>
            <person name="Varghese N."/>
            <person name="Submissions S."/>
        </authorList>
    </citation>
    <scope>NUCLEOTIDE SEQUENCE [LARGE SCALE GENOMIC DNA]</scope>
    <source>
        <strain evidence="2">DSM 29591</strain>
    </source>
</reference>
<organism evidence="1 2">
    <name type="scientific">Yoonia rosea</name>
    <dbReference type="NCBI Taxonomy" id="287098"/>
    <lineage>
        <taxon>Bacteria</taxon>
        <taxon>Pseudomonadati</taxon>
        <taxon>Pseudomonadota</taxon>
        <taxon>Alphaproteobacteria</taxon>
        <taxon>Rhodobacterales</taxon>
        <taxon>Paracoccaceae</taxon>
        <taxon>Yoonia</taxon>
    </lineage>
</organism>
<dbReference type="EMBL" id="FTPR01000001">
    <property type="protein sequence ID" value="SIT85355.1"/>
    <property type="molecule type" value="Genomic_DNA"/>
</dbReference>
<evidence type="ECO:0000313" key="2">
    <source>
        <dbReference type="Proteomes" id="UP000186997"/>
    </source>
</evidence>
<protein>
    <submittedName>
        <fullName evidence="1">Uncharacterized protein</fullName>
    </submittedName>
</protein>